<gene>
    <name evidence="1" type="ORF">J2X05_002924</name>
</gene>
<keyword evidence="2" id="KW-1185">Reference proteome</keyword>
<organism evidence="1 2">
    <name type="scientific">Cellvibrio fibrivorans</name>
    <dbReference type="NCBI Taxonomy" id="126350"/>
    <lineage>
        <taxon>Bacteria</taxon>
        <taxon>Pseudomonadati</taxon>
        <taxon>Pseudomonadota</taxon>
        <taxon>Gammaproteobacteria</taxon>
        <taxon>Cellvibrionales</taxon>
        <taxon>Cellvibrionaceae</taxon>
        <taxon>Cellvibrio</taxon>
    </lineage>
</organism>
<dbReference type="EMBL" id="JAVDVX010000005">
    <property type="protein sequence ID" value="MDR7090898.1"/>
    <property type="molecule type" value="Genomic_DNA"/>
</dbReference>
<accession>A0ABU1V0R7</accession>
<name>A0ABU1V0R7_9GAMM</name>
<reference evidence="1 2" key="1">
    <citation type="submission" date="2023-07" db="EMBL/GenBank/DDBJ databases">
        <title>Sorghum-associated microbial communities from plants grown in Nebraska, USA.</title>
        <authorList>
            <person name="Schachtman D."/>
        </authorList>
    </citation>
    <scope>NUCLEOTIDE SEQUENCE [LARGE SCALE GENOMIC DNA]</scope>
    <source>
        <strain evidence="1 2">BE190</strain>
    </source>
</reference>
<evidence type="ECO:0000313" key="2">
    <source>
        <dbReference type="Proteomes" id="UP001253595"/>
    </source>
</evidence>
<comment type="caution">
    <text evidence="1">The sequence shown here is derived from an EMBL/GenBank/DDBJ whole genome shotgun (WGS) entry which is preliminary data.</text>
</comment>
<dbReference type="RefSeq" id="WP_310073593.1">
    <property type="nucleotide sequence ID" value="NZ_JAVDVX010000005.1"/>
</dbReference>
<protein>
    <submittedName>
        <fullName evidence="1">Uncharacterized protein</fullName>
    </submittedName>
</protein>
<evidence type="ECO:0000313" key="1">
    <source>
        <dbReference type="EMBL" id="MDR7090898.1"/>
    </source>
</evidence>
<proteinExistence type="predicted"/>
<sequence>MHPFPQGYRKVDDGDVIRAGDLALGKVTSACGQGSYGWKNVAPHLIGQEFFEGAIELGHPLLLIRKIDSNSIA</sequence>
<dbReference type="Proteomes" id="UP001253595">
    <property type="component" value="Unassembled WGS sequence"/>
</dbReference>